<dbReference type="GO" id="GO:0005524">
    <property type="term" value="F:ATP binding"/>
    <property type="evidence" value="ECO:0007669"/>
    <property type="project" value="UniProtKB-UniRule"/>
</dbReference>
<dbReference type="Pfam" id="PF00403">
    <property type="entry name" value="HMA"/>
    <property type="match status" value="1"/>
</dbReference>
<feature type="transmembrane region" description="Helical" evidence="12">
    <location>
        <begin position="733"/>
        <end position="751"/>
    </location>
</feature>
<feature type="transmembrane region" description="Helical" evidence="12">
    <location>
        <begin position="710"/>
        <end position="727"/>
    </location>
</feature>
<dbReference type="Pfam" id="PF00702">
    <property type="entry name" value="Hydrolase"/>
    <property type="match status" value="1"/>
</dbReference>
<dbReference type="SUPFAM" id="SSF56784">
    <property type="entry name" value="HAD-like"/>
    <property type="match status" value="1"/>
</dbReference>
<dbReference type="PROSITE" id="PS01047">
    <property type="entry name" value="HMA_1"/>
    <property type="match status" value="1"/>
</dbReference>
<dbReference type="SUPFAM" id="SSF81660">
    <property type="entry name" value="Metal cation-transporting ATPase, ATP-binding domain N"/>
    <property type="match status" value="1"/>
</dbReference>
<dbReference type="InterPro" id="IPR017969">
    <property type="entry name" value="Heavy-metal-associated_CS"/>
</dbReference>
<evidence type="ECO:0000256" key="10">
    <source>
        <dbReference type="ARBA" id="ARBA00049360"/>
    </source>
</evidence>
<evidence type="ECO:0000256" key="13">
    <source>
        <dbReference type="SAM" id="MobiDB-lite"/>
    </source>
</evidence>
<dbReference type="InterPro" id="IPR059000">
    <property type="entry name" value="ATPase_P-type_domA"/>
</dbReference>
<dbReference type="GO" id="GO:0055070">
    <property type="term" value="P:copper ion homeostasis"/>
    <property type="evidence" value="ECO:0007669"/>
    <property type="project" value="TreeGrafter"/>
</dbReference>
<evidence type="ECO:0000256" key="11">
    <source>
        <dbReference type="ARBA" id="ARBA00074171"/>
    </source>
</evidence>
<keyword evidence="12" id="KW-1003">Cell membrane</keyword>
<dbReference type="InterPro" id="IPR036163">
    <property type="entry name" value="HMA_dom_sf"/>
</dbReference>
<comment type="subcellular location">
    <subcellularLocation>
        <location evidence="1">Cell membrane</location>
        <topology evidence="1">Multi-pass membrane protein</topology>
    </subcellularLocation>
</comment>
<evidence type="ECO:0000256" key="9">
    <source>
        <dbReference type="ARBA" id="ARBA00023136"/>
    </source>
</evidence>
<evidence type="ECO:0000256" key="3">
    <source>
        <dbReference type="ARBA" id="ARBA00022692"/>
    </source>
</evidence>
<dbReference type="Proteomes" id="UP000252167">
    <property type="component" value="Unassembled WGS sequence"/>
</dbReference>
<reference evidence="15 16" key="1">
    <citation type="submission" date="2018-01" db="EMBL/GenBank/DDBJ databases">
        <title>Glutamicibacter soli strain NHPC-3 Whole genome sequence and assembly.</title>
        <authorList>
            <person name="Choudhury P."/>
            <person name="Gupta D."/>
            <person name="Sengupta K."/>
            <person name="Jawed A."/>
            <person name="Sultana N."/>
            <person name="Saha P."/>
        </authorList>
    </citation>
    <scope>NUCLEOTIDE SEQUENCE [LARGE SCALE GENOMIC DNA]</scope>
    <source>
        <strain evidence="15 16">NHPC-3</strain>
    </source>
</reference>
<evidence type="ECO:0000256" key="5">
    <source>
        <dbReference type="ARBA" id="ARBA00022741"/>
    </source>
</evidence>
<evidence type="ECO:0000256" key="1">
    <source>
        <dbReference type="ARBA" id="ARBA00004651"/>
    </source>
</evidence>
<dbReference type="GO" id="GO:0005507">
    <property type="term" value="F:copper ion binding"/>
    <property type="evidence" value="ECO:0007669"/>
    <property type="project" value="TreeGrafter"/>
</dbReference>
<dbReference type="AlphaFoldDB" id="A0A365YIC5"/>
<evidence type="ECO:0000256" key="2">
    <source>
        <dbReference type="ARBA" id="ARBA00006024"/>
    </source>
</evidence>
<keyword evidence="5 12" id="KW-0547">Nucleotide-binding</keyword>
<protein>
    <recommendedName>
        <fullName evidence="11">Cation-transporting P-type ATPase B</fullName>
    </recommendedName>
</protein>
<dbReference type="InterPro" id="IPR023299">
    <property type="entry name" value="ATPase_P-typ_cyto_dom_N"/>
</dbReference>
<feature type="transmembrane region" description="Helical" evidence="12">
    <location>
        <begin position="143"/>
        <end position="160"/>
    </location>
</feature>
<dbReference type="FunFam" id="3.30.70.100:FF:000005">
    <property type="entry name" value="Copper-exporting P-type ATPase A"/>
    <property type="match status" value="1"/>
</dbReference>
<dbReference type="InterPro" id="IPR008250">
    <property type="entry name" value="ATPase_P-typ_transduc_dom_A_sf"/>
</dbReference>
<keyword evidence="6 12" id="KW-0067">ATP-binding</keyword>
<dbReference type="InterPro" id="IPR027256">
    <property type="entry name" value="P-typ_ATPase_IB"/>
</dbReference>
<dbReference type="NCBIfam" id="TIGR01525">
    <property type="entry name" value="ATPase-IB_hvy"/>
    <property type="match status" value="1"/>
</dbReference>
<dbReference type="InterPro" id="IPR036412">
    <property type="entry name" value="HAD-like_sf"/>
</dbReference>
<dbReference type="RefSeq" id="WP_047120228.1">
    <property type="nucleotide sequence ID" value="NZ_POAF01000003.1"/>
</dbReference>
<dbReference type="PANTHER" id="PTHR43520">
    <property type="entry name" value="ATP7, ISOFORM B"/>
    <property type="match status" value="1"/>
</dbReference>
<feature type="transmembrane region" description="Helical" evidence="12">
    <location>
        <begin position="213"/>
        <end position="233"/>
    </location>
</feature>
<dbReference type="InterPro" id="IPR001757">
    <property type="entry name" value="P_typ_ATPase"/>
</dbReference>
<keyword evidence="4 12" id="KW-0479">Metal-binding</keyword>
<dbReference type="PANTHER" id="PTHR43520:SF8">
    <property type="entry name" value="P-TYPE CU(+) TRANSPORTER"/>
    <property type="match status" value="1"/>
</dbReference>
<dbReference type="InterPro" id="IPR023214">
    <property type="entry name" value="HAD_sf"/>
</dbReference>
<dbReference type="Gene3D" id="2.70.150.10">
    <property type="entry name" value="Calcium-transporting ATPase, cytoplasmic transduction domain A"/>
    <property type="match status" value="1"/>
</dbReference>
<name>A0A365YIC5_9MICC</name>
<dbReference type="Gene3D" id="3.30.70.100">
    <property type="match status" value="1"/>
</dbReference>
<feature type="region of interest" description="Disordered" evidence="13">
    <location>
        <begin position="78"/>
        <end position="107"/>
    </location>
</feature>
<keyword evidence="16" id="KW-1185">Reference proteome</keyword>
<dbReference type="InterPro" id="IPR023298">
    <property type="entry name" value="ATPase_P-typ_TM_dom_sf"/>
</dbReference>
<dbReference type="SFLD" id="SFLDG00002">
    <property type="entry name" value="C1.7:_P-type_atpase_like"/>
    <property type="match status" value="1"/>
</dbReference>
<feature type="transmembrane region" description="Helical" evidence="12">
    <location>
        <begin position="394"/>
        <end position="422"/>
    </location>
</feature>
<comment type="caution">
    <text evidence="15">The sequence shown here is derived from an EMBL/GenBank/DDBJ whole genome shotgun (WGS) entry which is preliminary data.</text>
</comment>
<dbReference type="NCBIfam" id="TIGR01511">
    <property type="entry name" value="ATPase-IB1_Cu"/>
    <property type="match status" value="1"/>
</dbReference>
<dbReference type="CDD" id="cd00371">
    <property type="entry name" value="HMA"/>
    <property type="match status" value="1"/>
</dbReference>
<dbReference type="EMBL" id="POAF01000003">
    <property type="protein sequence ID" value="RBM01793.1"/>
    <property type="molecule type" value="Genomic_DNA"/>
</dbReference>
<feature type="domain" description="HMA" evidence="14">
    <location>
        <begin position="14"/>
        <end position="78"/>
    </location>
</feature>
<dbReference type="SUPFAM" id="SSF81653">
    <property type="entry name" value="Calcium ATPase, transduction domain A"/>
    <property type="match status" value="1"/>
</dbReference>
<dbReference type="GO" id="GO:0043682">
    <property type="term" value="F:P-type divalent copper transporter activity"/>
    <property type="evidence" value="ECO:0007669"/>
    <property type="project" value="TreeGrafter"/>
</dbReference>
<evidence type="ECO:0000256" key="12">
    <source>
        <dbReference type="RuleBase" id="RU362081"/>
    </source>
</evidence>
<dbReference type="PRINTS" id="PR00119">
    <property type="entry name" value="CATATPASE"/>
</dbReference>
<proteinExistence type="inferred from homology"/>
<dbReference type="SFLD" id="SFLDF00027">
    <property type="entry name" value="p-type_atpase"/>
    <property type="match status" value="1"/>
</dbReference>
<evidence type="ECO:0000259" key="14">
    <source>
        <dbReference type="PROSITE" id="PS50846"/>
    </source>
</evidence>
<evidence type="ECO:0000256" key="4">
    <source>
        <dbReference type="ARBA" id="ARBA00022723"/>
    </source>
</evidence>
<keyword evidence="8 12" id="KW-1133">Transmembrane helix</keyword>
<feature type="transmembrane region" description="Helical" evidence="12">
    <location>
        <begin position="119"/>
        <end position="137"/>
    </location>
</feature>
<dbReference type="PROSITE" id="PS00154">
    <property type="entry name" value="ATPASE_E1_E2"/>
    <property type="match status" value="1"/>
</dbReference>
<evidence type="ECO:0000256" key="8">
    <source>
        <dbReference type="ARBA" id="ARBA00022989"/>
    </source>
</evidence>
<dbReference type="GO" id="GO:0005886">
    <property type="term" value="C:plasma membrane"/>
    <property type="evidence" value="ECO:0007669"/>
    <property type="project" value="UniProtKB-SubCell"/>
</dbReference>
<dbReference type="GO" id="GO:0016887">
    <property type="term" value="F:ATP hydrolysis activity"/>
    <property type="evidence" value="ECO:0007669"/>
    <property type="project" value="InterPro"/>
</dbReference>
<dbReference type="Gene3D" id="3.40.1110.10">
    <property type="entry name" value="Calcium-transporting ATPase, cytoplasmic domain N"/>
    <property type="match status" value="1"/>
</dbReference>
<dbReference type="Pfam" id="PF00122">
    <property type="entry name" value="E1-E2_ATPase"/>
    <property type="match status" value="1"/>
</dbReference>
<dbReference type="PRINTS" id="PR00943">
    <property type="entry name" value="CUATPASE"/>
</dbReference>
<organism evidence="15 16">
    <name type="scientific">Glutamicibacter soli</name>
    <dbReference type="NCBI Taxonomy" id="453836"/>
    <lineage>
        <taxon>Bacteria</taxon>
        <taxon>Bacillati</taxon>
        <taxon>Actinomycetota</taxon>
        <taxon>Actinomycetes</taxon>
        <taxon>Micrococcales</taxon>
        <taxon>Micrococcaceae</taxon>
        <taxon>Glutamicibacter</taxon>
    </lineage>
</organism>
<gene>
    <name evidence="15" type="ORF">C1H84_08100</name>
</gene>
<keyword evidence="3 12" id="KW-0812">Transmembrane</keyword>
<evidence type="ECO:0000313" key="15">
    <source>
        <dbReference type="EMBL" id="RBM01793.1"/>
    </source>
</evidence>
<dbReference type="SUPFAM" id="SSF81665">
    <property type="entry name" value="Calcium ATPase, transmembrane domain M"/>
    <property type="match status" value="1"/>
</dbReference>
<dbReference type="CDD" id="cd02094">
    <property type="entry name" value="P-type_ATPase_Cu-like"/>
    <property type="match status" value="1"/>
</dbReference>
<dbReference type="InterPro" id="IPR018303">
    <property type="entry name" value="ATPase_P-typ_P_site"/>
</dbReference>
<evidence type="ECO:0000256" key="6">
    <source>
        <dbReference type="ARBA" id="ARBA00022840"/>
    </source>
</evidence>
<dbReference type="PROSITE" id="PS50846">
    <property type="entry name" value="HMA_2"/>
    <property type="match status" value="1"/>
</dbReference>
<feature type="transmembrane region" description="Helical" evidence="12">
    <location>
        <begin position="180"/>
        <end position="198"/>
    </location>
</feature>
<accession>A0A365YIC5</accession>
<keyword evidence="9 12" id="KW-0472">Membrane</keyword>
<evidence type="ECO:0000256" key="7">
    <source>
        <dbReference type="ARBA" id="ARBA00022967"/>
    </source>
</evidence>
<feature type="compositionally biased region" description="Basic and acidic residues" evidence="13">
    <location>
        <begin position="96"/>
        <end position="107"/>
    </location>
</feature>
<evidence type="ECO:0000313" key="16">
    <source>
        <dbReference type="Proteomes" id="UP000252167"/>
    </source>
</evidence>
<dbReference type="NCBIfam" id="TIGR01494">
    <property type="entry name" value="ATPase_P-type"/>
    <property type="match status" value="1"/>
</dbReference>
<sequence>MTSETDTPSPLDLRTVDLEIQGMTCASCVNRVERKLGKLPGVSAVVNLPLESAKVQVPAEVTDETLIETVKAAGYSANLKAPLHPEPRSPGNTPEHSGHDEGSGGGHEHLVPNHLLRRLVVSAIFTIPLFVISMIPAAQFPHWGWVTFALATPVVLYGAWPFHKAAAVNARHLASTMDTLVSLGVLAAYLFSAIQLILDPMMTAHVGMKMSEHALYFETAGVVATLLLLGRYLEHRAKSSASDALKSLLNLGAKEAVVLRDGAEVKIPADQVQVGDQFVVRPGEKIATDGVVVDGASAIDTSLLTGESVPQKVAEGDEVTGATLNTSGRLVIRATRVGADTTLAQMGRLVSEAQSGKAPIARLADRISAVFVPIVLGIAVLTFLVWWLATGDSYAAFTASVAVLVIACPCALGLATPIGLLVGTGRGAQLGILIRGPQVLEDTRKLDTIVLDKTGTVTTGVMTHVGTRAVHGVHPDEALALAGAVEHHSEHPIAQAIAAAAAQLGPLAQVSDFDSDPGGGVKGVIDGRTVVVGRYSWLQSQGTELDQAALDMLAEAEQAGATAILVSVDHQFQAVISVADKVKETSTKAISELQQRGLRVVLLTGDNKSVAAKVAAQVGIKPEDVFAGVFPADKVKAISGLQAEGKVVAMVGDGVNDAPALAQADLGIAMGSGTDVAIEAADITLMGNDLHQVAQAIALSEKTLSTIKMNLFWAFAYNTAGIPIAALGLLNPMIAGAAMAASSVLVVLNSLRLRNFGKK</sequence>
<dbReference type="SFLD" id="SFLDS00003">
    <property type="entry name" value="Haloacid_Dehalogenase"/>
    <property type="match status" value="1"/>
</dbReference>
<keyword evidence="7" id="KW-1278">Translocase</keyword>
<dbReference type="InterPro" id="IPR044492">
    <property type="entry name" value="P_typ_ATPase_HD_dom"/>
</dbReference>
<dbReference type="SUPFAM" id="SSF55008">
    <property type="entry name" value="HMA, heavy metal-associated domain"/>
    <property type="match status" value="1"/>
</dbReference>
<dbReference type="InterPro" id="IPR006121">
    <property type="entry name" value="HMA_dom"/>
</dbReference>
<feature type="transmembrane region" description="Helical" evidence="12">
    <location>
        <begin position="367"/>
        <end position="388"/>
    </location>
</feature>
<dbReference type="Gene3D" id="3.40.50.1000">
    <property type="entry name" value="HAD superfamily/HAD-like"/>
    <property type="match status" value="1"/>
</dbReference>
<comment type="similarity">
    <text evidence="2 12">Belongs to the cation transport ATPase (P-type) (TC 3.A.3) family. Type IB subfamily.</text>
</comment>
<comment type="catalytic activity">
    <reaction evidence="10">
        <text>ATP + H2O = ADP + phosphate + H(+)</text>
        <dbReference type="Rhea" id="RHEA:13065"/>
        <dbReference type="ChEBI" id="CHEBI:15377"/>
        <dbReference type="ChEBI" id="CHEBI:15378"/>
        <dbReference type="ChEBI" id="CHEBI:30616"/>
        <dbReference type="ChEBI" id="CHEBI:43474"/>
        <dbReference type="ChEBI" id="CHEBI:456216"/>
    </reaction>
</comment>
<dbReference type="FunFam" id="2.70.150.10:FF:000002">
    <property type="entry name" value="Copper-transporting ATPase 1, putative"/>
    <property type="match status" value="1"/>
</dbReference>